<evidence type="ECO:0000256" key="1">
    <source>
        <dbReference type="SAM" id="SignalP"/>
    </source>
</evidence>
<feature type="signal peptide" evidence="1">
    <location>
        <begin position="1"/>
        <end position="25"/>
    </location>
</feature>
<evidence type="ECO:0000313" key="2">
    <source>
        <dbReference type="EMBL" id="MFC3881731.1"/>
    </source>
</evidence>
<dbReference type="SUPFAM" id="SSF56935">
    <property type="entry name" value="Porins"/>
    <property type="match status" value="1"/>
</dbReference>
<dbReference type="InterPro" id="IPR045748">
    <property type="entry name" value="DcaP"/>
</dbReference>
<dbReference type="Proteomes" id="UP001595805">
    <property type="component" value="Unassembled WGS sequence"/>
</dbReference>
<evidence type="ECO:0000313" key="3">
    <source>
        <dbReference type="Proteomes" id="UP001595805"/>
    </source>
</evidence>
<dbReference type="RefSeq" id="WP_377907080.1">
    <property type="nucleotide sequence ID" value="NZ_JBHRZS010000007.1"/>
</dbReference>
<comment type="caution">
    <text evidence="2">The sequence shown here is derived from an EMBL/GenBank/DDBJ whole genome shotgun (WGS) entry which is preliminary data.</text>
</comment>
<name>A0ABV8AXY5_9BACT</name>
<keyword evidence="1" id="KW-0732">Signal</keyword>
<gene>
    <name evidence="2" type="ORF">ACFOSV_16165</name>
</gene>
<dbReference type="Pfam" id="PF19577">
    <property type="entry name" value="DcaP"/>
    <property type="match status" value="1"/>
</dbReference>
<sequence>MKYIQVKIRFLTAFLFLGVCISSHAQDAQTKSLNNTARPDTIQAGLQGSVNPMNANEQILTGKQLLDESFPNSIPIFGSDTRFKIGGYVKADFIHDFDYVGDRYEFELGSIAVDGSPQRELGGITTFHGKETRFNFDFRSKAKWKNGKEFPMKVFIEADFFNDAENLRFNLRLRQAYGVIGRILIGRTWTTSGDLSAIPSLIDFSGGDALYGGRAVQIRWQDKFGKGSSYAVALEDPGGQIDNPNNLEGAFRPQMPNLAAMVRHRWTKGSSIQLGLDLFSLNWRGPNTVPNVSSLGYAITVTSRIILDVKNYHDSFTWGGGFGEGQAHKIIALSWDGKASGVVDNTGLRNAPGWFAYAGYNHYWTPKLNSNLATYWCGTELTNIQSDNTIARAGTVHANLIYFPYKKASVGFEYMWGLRENKDGTQGNANRIQFMAKFLFN</sequence>
<reference evidence="3" key="1">
    <citation type="journal article" date="2019" name="Int. J. Syst. Evol. Microbiol.">
        <title>The Global Catalogue of Microorganisms (GCM) 10K type strain sequencing project: providing services to taxonomists for standard genome sequencing and annotation.</title>
        <authorList>
            <consortium name="The Broad Institute Genomics Platform"/>
            <consortium name="The Broad Institute Genome Sequencing Center for Infectious Disease"/>
            <person name="Wu L."/>
            <person name="Ma J."/>
        </authorList>
    </citation>
    <scope>NUCLEOTIDE SEQUENCE [LARGE SCALE GENOMIC DNA]</scope>
    <source>
        <strain evidence="3">CCUG 60523</strain>
    </source>
</reference>
<protein>
    <submittedName>
        <fullName evidence="2">DcaP family trimeric outer membrane transporter</fullName>
    </submittedName>
</protein>
<accession>A0ABV8AXY5</accession>
<proteinExistence type="predicted"/>
<feature type="chain" id="PRO_5045927085" evidence="1">
    <location>
        <begin position="26"/>
        <end position="441"/>
    </location>
</feature>
<keyword evidence="3" id="KW-1185">Reference proteome</keyword>
<dbReference type="EMBL" id="JBHRZS010000007">
    <property type="protein sequence ID" value="MFC3881731.1"/>
    <property type="molecule type" value="Genomic_DNA"/>
</dbReference>
<organism evidence="2 3">
    <name type="scientific">Algoriphagus namhaensis</name>
    <dbReference type="NCBI Taxonomy" id="915353"/>
    <lineage>
        <taxon>Bacteria</taxon>
        <taxon>Pseudomonadati</taxon>
        <taxon>Bacteroidota</taxon>
        <taxon>Cytophagia</taxon>
        <taxon>Cytophagales</taxon>
        <taxon>Cyclobacteriaceae</taxon>
        <taxon>Algoriphagus</taxon>
    </lineage>
</organism>